<name>A0ABS3U3U0_9ACTN</name>
<organism evidence="2 3">
    <name type="scientific">Glycomyces niveus</name>
    <dbReference type="NCBI Taxonomy" id="2820287"/>
    <lineage>
        <taxon>Bacteria</taxon>
        <taxon>Bacillati</taxon>
        <taxon>Actinomycetota</taxon>
        <taxon>Actinomycetes</taxon>
        <taxon>Glycomycetales</taxon>
        <taxon>Glycomycetaceae</taxon>
        <taxon>Glycomyces</taxon>
    </lineage>
</organism>
<gene>
    <name evidence="2" type="ORF">J5V16_09830</name>
</gene>
<protein>
    <submittedName>
        <fullName evidence="2">Helix-turn-helix domain-containing protein</fullName>
    </submittedName>
</protein>
<dbReference type="Proteomes" id="UP000681341">
    <property type="component" value="Unassembled WGS sequence"/>
</dbReference>
<accession>A0ABS3U3U0</accession>
<keyword evidence="3" id="KW-1185">Reference proteome</keyword>
<evidence type="ECO:0000259" key="1">
    <source>
        <dbReference type="Pfam" id="PF02796"/>
    </source>
</evidence>
<sequence>MRYVSTAYLNLPPQVTALVSRLTALLAAPPAKPAVPGPAVTRLDDSNTAVAAGPTRPWRLYDRLTSDNIETIVRLYAAGTIHKDLAAKFNISVSSIQRVLRDHGGRQ</sequence>
<reference evidence="2 3" key="1">
    <citation type="submission" date="2021-03" db="EMBL/GenBank/DDBJ databases">
        <title>Glycomyces sp. nov., a novel actinomycete isolated from soil.</title>
        <authorList>
            <person name="Yang X."/>
            <person name="Xu X."/>
        </authorList>
    </citation>
    <scope>NUCLEOTIDE SEQUENCE [LARGE SCALE GENOMIC DNA]</scope>
    <source>
        <strain evidence="2 3">NEAU-S30</strain>
    </source>
</reference>
<feature type="domain" description="Resolvase HTH" evidence="1">
    <location>
        <begin position="65"/>
        <end position="102"/>
    </location>
</feature>
<dbReference type="InterPro" id="IPR006120">
    <property type="entry name" value="Resolvase_HTH_dom"/>
</dbReference>
<evidence type="ECO:0000313" key="3">
    <source>
        <dbReference type="Proteomes" id="UP000681341"/>
    </source>
</evidence>
<dbReference type="Gene3D" id="1.10.10.60">
    <property type="entry name" value="Homeodomain-like"/>
    <property type="match status" value="1"/>
</dbReference>
<dbReference type="Pfam" id="PF02796">
    <property type="entry name" value="HTH_7"/>
    <property type="match status" value="1"/>
</dbReference>
<evidence type="ECO:0000313" key="2">
    <source>
        <dbReference type="EMBL" id="MBO3733121.1"/>
    </source>
</evidence>
<comment type="caution">
    <text evidence="2">The sequence shown here is derived from an EMBL/GenBank/DDBJ whole genome shotgun (WGS) entry which is preliminary data.</text>
</comment>
<proteinExistence type="predicted"/>
<dbReference type="EMBL" id="JAGFNP010000004">
    <property type="protein sequence ID" value="MBO3733121.1"/>
    <property type="molecule type" value="Genomic_DNA"/>
</dbReference>